<dbReference type="AlphaFoldDB" id="A0A2S9X5J9"/>
<name>A0A2S9X5J9_9NEIS</name>
<protein>
    <recommendedName>
        <fullName evidence="3">Restriction endonuclease</fullName>
    </recommendedName>
</protein>
<gene>
    <name evidence="1" type="ORF">BUE93_08615</name>
</gene>
<dbReference type="Proteomes" id="UP000239469">
    <property type="component" value="Unassembled WGS sequence"/>
</dbReference>
<reference evidence="1 2" key="1">
    <citation type="submission" date="2017-01" db="EMBL/GenBank/DDBJ databases">
        <title>New insights into the genetic diversity of Chromobacterium isolated from tropical freshwater lake.</title>
        <authorList>
            <person name="Santos A.B."/>
            <person name="Nascimento A.M."/>
            <person name="Da Silva P.C."/>
        </authorList>
    </citation>
    <scope>NUCLEOTIDE SEQUENCE [LARGE SCALE GENOMIC DNA]</scope>
    <source>
        <strain evidence="1 2">56AF</strain>
    </source>
</reference>
<accession>A0A2S9X5J9</accession>
<organism evidence="1 2">
    <name type="scientific">Chromobacterium amazonense</name>
    <dbReference type="NCBI Taxonomy" id="1382803"/>
    <lineage>
        <taxon>Bacteria</taxon>
        <taxon>Pseudomonadati</taxon>
        <taxon>Pseudomonadota</taxon>
        <taxon>Betaproteobacteria</taxon>
        <taxon>Neisseriales</taxon>
        <taxon>Chromobacteriaceae</taxon>
        <taxon>Chromobacterium</taxon>
    </lineage>
</organism>
<proteinExistence type="predicted"/>
<dbReference type="EMBL" id="MTBD01000020">
    <property type="protein sequence ID" value="PRP71008.1"/>
    <property type="molecule type" value="Genomic_DNA"/>
</dbReference>
<evidence type="ECO:0000313" key="2">
    <source>
        <dbReference type="Proteomes" id="UP000239469"/>
    </source>
</evidence>
<sequence length="214" mass="24336">MRELRTAVMERIAFEVGPDFLSRLEEKLSAAFKASNDYSRGWYEPSQQAGARGKMQKEHISTEIYRAALESGLNADMPKTVPSGYCFTKITLPSFIMGGTRVESKHWKNANYAKVMGRLNDKLDPLMPDLFRTERHDLTEEKIFLVVAVAENQLKNNQPEIHFVVPYSSLEGYHFKLSLEEVRQAAQQPATEPMSPVVVLKKRLDEAERGTKEA</sequence>
<comment type="caution">
    <text evidence="1">The sequence shown here is derived from an EMBL/GenBank/DDBJ whole genome shotgun (WGS) entry which is preliminary data.</text>
</comment>
<evidence type="ECO:0000313" key="1">
    <source>
        <dbReference type="EMBL" id="PRP71008.1"/>
    </source>
</evidence>
<evidence type="ECO:0008006" key="3">
    <source>
        <dbReference type="Google" id="ProtNLM"/>
    </source>
</evidence>